<sequence>MSRLLKFDYDGSLWRFDRTETDWPWTRVYSKVIKKWNESNGWTFRVTRQGNRTYHEHRYLIVRLGQSRLEID</sequence>
<reference evidence="1" key="1">
    <citation type="submission" date="2018-05" db="EMBL/GenBank/DDBJ databases">
        <authorList>
            <person name="Lanie J.A."/>
            <person name="Ng W.-L."/>
            <person name="Kazmierczak K.M."/>
            <person name="Andrzejewski T.M."/>
            <person name="Davidsen T.M."/>
            <person name="Wayne K.J."/>
            <person name="Tettelin H."/>
            <person name="Glass J.I."/>
            <person name="Rusch D."/>
            <person name="Podicherti R."/>
            <person name="Tsui H.-C.T."/>
            <person name="Winkler M.E."/>
        </authorList>
    </citation>
    <scope>NUCLEOTIDE SEQUENCE</scope>
</reference>
<evidence type="ECO:0000313" key="1">
    <source>
        <dbReference type="EMBL" id="SVD11224.1"/>
    </source>
</evidence>
<dbReference type="AlphaFoldDB" id="A0A382SMT2"/>
<proteinExistence type="predicted"/>
<protein>
    <submittedName>
        <fullName evidence="1">Uncharacterized protein</fullName>
    </submittedName>
</protein>
<dbReference type="EMBL" id="UINC01130267">
    <property type="protein sequence ID" value="SVD11224.1"/>
    <property type="molecule type" value="Genomic_DNA"/>
</dbReference>
<accession>A0A382SMT2</accession>
<feature type="non-terminal residue" evidence="1">
    <location>
        <position position="72"/>
    </location>
</feature>
<name>A0A382SMT2_9ZZZZ</name>
<organism evidence="1">
    <name type="scientific">marine metagenome</name>
    <dbReference type="NCBI Taxonomy" id="408172"/>
    <lineage>
        <taxon>unclassified sequences</taxon>
        <taxon>metagenomes</taxon>
        <taxon>ecological metagenomes</taxon>
    </lineage>
</organism>
<gene>
    <name evidence="1" type="ORF">METZ01_LOCUS364078</name>
</gene>